<dbReference type="CDD" id="cd02440">
    <property type="entry name" value="AdoMet_MTases"/>
    <property type="match status" value="1"/>
</dbReference>
<dbReference type="AlphaFoldDB" id="A0A517VQT4"/>
<accession>A0A517VQT4</accession>
<dbReference type="EC" id="2.1.1.-" evidence="3"/>
<protein>
    <submittedName>
        <fullName evidence="3">Cypemycin methyltransferase</fullName>
        <ecNumber evidence="3">2.1.1.-</ecNumber>
    </submittedName>
</protein>
<dbReference type="Pfam" id="PF13649">
    <property type="entry name" value="Methyltransf_25"/>
    <property type="match status" value="1"/>
</dbReference>
<dbReference type="Gene3D" id="3.40.50.150">
    <property type="entry name" value="Vaccinia Virus protein VP39"/>
    <property type="match status" value="1"/>
</dbReference>
<dbReference type="KEGG" id="gaw:V144x_08300"/>
<keyword evidence="3" id="KW-0489">Methyltransferase</keyword>
<dbReference type="Proteomes" id="UP000318704">
    <property type="component" value="Chromosome"/>
</dbReference>
<proteinExistence type="predicted"/>
<sequence>MFDKLEEINSRPTPFQFYTADELWTDEHTSMKMLEYHLNESVDLSSRNKDFIVRSVKWIVSHFGIDSSTSIADFGCGPGLYTTLFAKNNADVTGIDFSRRSIQYARKVADQEGLDINYFQHNYLEFETKKRFDLITMIFCDFCALSSVQRKILLAKFHKFLKPSGSILLDVHSLNTFNNRDEVVTYEYNQLDHFWSPENYYGFLNTFKYDNEKVTLDKYTIIEEKRTRVVYNWLQYYSQNSLREEFEQNGFDIVEFYSDIAGSAFSSDSPDMAVVARKVEIT</sequence>
<evidence type="ECO:0000256" key="1">
    <source>
        <dbReference type="ARBA" id="ARBA00022679"/>
    </source>
</evidence>
<reference evidence="3 4" key="1">
    <citation type="submission" date="2019-03" db="EMBL/GenBank/DDBJ databases">
        <title>Deep-cultivation of Planctomycetes and their phenomic and genomic characterization uncovers novel biology.</title>
        <authorList>
            <person name="Wiegand S."/>
            <person name="Jogler M."/>
            <person name="Boedeker C."/>
            <person name="Pinto D."/>
            <person name="Vollmers J."/>
            <person name="Rivas-Marin E."/>
            <person name="Kohn T."/>
            <person name="Peeters S.H."/>
            <person name="Heuer A."/>
            <person name="Rast P."/>
            <person name="Oberbeckmann S."/>
            <person name="Bunk B."/>
            <person name="Jeske O."/>
            <person name="Meyerdierks A."/>
            <person name="Storesund J.E."/>
            <person name="Kallscheuer N."/>
            <person name="Luecker S."/>
            <person name="Lage O.M."/>
            <person name="Pohl T."/>
            <person name="Merkel B.J."/>
            <person name="Hornburger P."/>
            <person name="Mueller R.-W."/>
            <person name="Bruemmer F."/>
            <person name="Labrenz M."/>
            <person name="Spormann A.M."/>
            <person name="Op den Camp H."/>
            <person name="Overmann J."/>
            <person name="Amann R."/>
            <person name="Jetten M.S.M."/>
            <person name="Mascher T."/>
            <person name="Medema M.H."/>
            <person name="Devos D.P."/>
            <person name="Kaster A.-K."/>
            <person name="Ovreas L."/>
            <person name="Rohde M."/>
            <person name="Galperin M.Y."/>
            <person name="Jogler C."/>
        </authorList>
    </citation>
    <scope>NUCLEOTIDE SEQUENCE [LARGE SCALE GENOMIC DNA]</scope>
    <source>
        <strain evidence="3 4">V144</strain>
    </source>
</reference>
<dbReference type="EMBL" id="CP037920">
    <property type="protein sequence ID" value="QDT95388.1"/>
    <property type="molecule type" value="Genomic_DNA"/>
</dbReference>
<dbReference type="RefSeq" id="WP_144981750.1">
    <property type="nucleotide sequence ID" value="NZ_CP037920.1"/>
</dbReference>
<evidence type="ECO:0000313" key="3">
    <source>
        <dbReference type="EMBL" id="QDT95388.1"/>
    </source>
</evidence>
<dbReference type="InterPro" id="IPR029063">
    <property type="entry name" value="SAM-dependent_MTases_sf"/>
</dbReference>
<dbReference type="SUPFAM" id="SSF53335">
    <property type="entry name" value="S-adenosyl-L-methionine-dependent methyltransferases"/>
    <property type="match status" value="1"/>
</dbReference>
<feature type="domain" description="Methyltransferase" evidence="2">
    <location>
        <begin position="71"/>
        <end position="165"/>
    </location>
</feature>
<dbReference type="Gene3D" id="2.20.25.110">
    <property type="entry name" value="S-adenosyl-L-methionine-dependent methyltransferases"/>
    <property type="match status" value="1"/>
</dbReference>
<evidence type="ECO:0000313" key="4">
    <source>
        <dbReference type="Proteomes" id="UP000318704"/>
    </source>
</evidence>
<dbReference type="GO" id="GO:0032259">
    <property type="term" value="P:methylation"/>
    <property type="evidence" value="ECO:0007669"/>
    <property type="project" value="UniProtKB-KW"/>
</dbReference>
<dbReference type="InterPro" id="IPR041698">
    <property type="entry name" value="Methyltransf_25"/>
</dbReference>
<dbReference type="PANTHER" id="PTHR43861">
    <property type="entry name" value="TRANS-ACONITATE 2-METHYLTRANSFERASE-RELATED"/>
    <property type="match status" value="1"/>
</dbReference>
<gene>
    <name evidence="3" type="primary">cypM</name>
    <name evidence="3" type="ORF">V144x_08300</name>
</gene>
<name>A0A517VQT4_9PLAN</name>
<keyword evidence="1 3" id="KW-0808">Transferase</keyword>
<dbReference type="GO" id="GO:0008168">
    <property type="term" value="F:methyltransferase activity"/>
    <property type="evidence" value="ECO:0007669"/>
    <property type="project" value="UniProtKB-KW"/>
</dbReference>
<organism evidence="3 4">
    <name type="scientific">Gimesia aquarii</name>
    <dbReference type="NCBI Taxonomy" id="2527964"/>
    <lineage>
        <taxon>Bacteria</taxon>
        <taxon>Pseudomonadati</taxon>
        <taxon>Planctomycetota</taxon>
        <taxon>Planctomycetia</taxon>
        <taxon>Planctomycetales</taxon>
        <taxon>Planctomycetaceae</taxon>
        <taxon>Gimesia</taxon>
    </lineage>
</organism>
<evidence type="ECO:0000259" key="2">
    <source>
        <dbReference type="Pfam" id="PF13649"/>
    </source>
</evidence>